<dbReference type="EMBL" id="CP042425">
    <property type="protein sequence ID" value="QEL18075.1"/>
    <property type="molecule type" value="Genomic_DNA"/>
</dbReference>
<dbReference type="Proteomes" id="UP000324974">
    <property type="component" value="Chromosome"/>
</dbReference>
<dbReference type="GO" id="GO:0030246">
    <property type="term" value="F:carbohydrate binding"/>
    <property type="evidence" value="ECO:0007669"/>
    <property type="project" value="InterPro"/>
</dbReference>
<dbReference type="GO" id="GO:0033499">
    <property type="term" value="P:galactose catabolic process via UDP-galactose, Leloir pathway"/>
    <property type="evidence" value="ECO:0007669"/>
    <property type="project" value="TreeGrafter"/>
</dbReference>
<dbReference type="InterPro" id="IPR011013">
    <property type="entry name" value="Gal_mutarotase_sf_dom"/>
</dbReference>
<dbReference type="Gene3D" id="2.70.98.10">
    <property type="match status" value="1"/>
</dbReference>
<dbReference type="GO" id="GO:0004034">
    <property type="term" value="F:aldose 1-epimerase activity"/>
    <property type="evidence" value="ECO:0007669"/>
    <property type="project" value="TreeGrafter"/>
</dbReference>
<dbReference type="PANTHER" id="PTHR10091">
    <property type="entry name" value="ALDOSE-1-EPIMERASE"/>
    <property type="match status" value="1"/>
</dbReference>
<name>A0A5C1AHG5_9BACT</name>
<dbReference type="OrthoDB" id="9795355at2"/>
<gene>
    <name evidence="1" type="ORF">PX52LOC_05089</name>
</gene>
<keyword evidence="2" id="KW-1185">Reference proteome</keyword>
<protein>
    <submittedName>
        <fullName evidence="1">Aldose 1-epimerase</fullName>
    </submittedName>
</protein>
<evidence type="ECO:0000313" key="1">
    <source>
        <dbReference type="EMBL" id="QEL18075.1"/>
    </source>
</evidence>
<dbReference type="SUPFAM" id="SSF74650">
    <property type="entry name" value="Galactose mutarotase-like"/>
    <property type="match status" value="1"/>
</dbReference>
<dbReference type="Pfam" id="PF01263">
    <property type="entry name" value="Aldose_epim"/>
    <property type="match status" value="1"/>
</dbReference>
<dbReference type="AlphaFoldDB" id="A0A5C1AHG5"/>
<dbReference type="InterPro" id="IPR014718">
    <property type="entry name" value="GH-type_carb-bd"/>
</dbReference>
<dbReference type="CDD" id="cd01081">
    <property type="entry name" value="Aldose_epim"/>
    <property type="match status" value="1"/>
</dbReference>
<dbReference type="KEGG" id="lrs:PX52LOC_05089"/>
<dbReference type="PANTHER" id="PTHR10091:SF0">
    <property type="entry name" value="GALACTOSE MUTAROTASE"/>
    <property type="match status" value="1"/>
</dbReference>
<dbReference type="InterPro" id="IPR008183">
    <property type="entry name" value="Aldose_1/G6P_1-epimerase"/>
</dbReference>
<dbReference type="RefSeq" id="WP_149112612.1">
    <property type="nucleotide sequence ID" value="NZ_CP042425.1"/>
</dbReference>
<proteinExistence type="predicted"/>
<organism evidence="1 2">
    <name type="scientific">Limnoglobus roseus</name>
    <dbReference type="NCBI Taxonomy" id="2598579"/>
    <lineage>
        <taxon>Bacteria</taxon>
        <taxon>Pseudomonadati</taxon>
        <taxon>Planctomycetota</taxon>
        <taxon>Planctomycetia</taxon>
        <taxon>Gemmatales</taxon>
        <taxon>Gemmataceae</taxon>
        <taxon>Limnoglobus</taxon>
    </lineage>
</organism>
<evidence type="ECO:0000313" key="2">
    <source>
        <dbReference type="Proteomes" id="UP000324974"/>
    </source>
</evidence>
<reference evidence="2" key="1">
    <citation type="submission" date="2019-08" db="EMBL/GenBank/DDBJ databases">
        <title>Limnoglobus roseus gen. nov., sp. nov., a novel freshwater planctomycete with a giant genome from the family Gemmataceae.</title>
        <authorList>
            <person name="Kulichevskaya I.S."/>
            <person name="Naumoff D.G."/>
            <person name="Miroshnikov K."/>
            <person name="Ivanova A."/>
            <person name="Philippov D.A."/>
            <person name="Hakobyan A."/>
            <person name="Rijpstra I.C."/>
            <person name="Sinninghe Damste J.S."/>
            <person name="Liesack W."/>
            <person name="Dedysh S.N."/>
        </authorList>
    </citation>
    <scope>NUCLEOTIDE SEQUENCE [LARGE SCALE GENOMIC DNA]</scope>
    <source>
        <strain evidence="2">PX52</strain>
    </source>
</reference>
<dbReference type="GO" id="GO:0006006">
    <property type="term" value="P:glucose metabolic process"/>
    <property type="evidence" value="ECO:0007669"/>
    <property type="project" value="TreeGrafter"/>
</dbReference>
<accession>A0A5C1AHG5</accession>
<sequence>MAFNITTAEVQAGDRKGTAYVLADATGCVRAEVWPTHGFNCLRWQVRADGGPMEDILFTAPDWDQNPVPTRSGHPVLFPFPNRMRAGCFTFQGKEYQLPLNESSGKHAIHGFTPRIPWRVVDHGCSADSAFVTGEFQISKDAPQAVDYWPADARLRLTYRLSAKTLRVEAVVDAADGKDLPFGIGYHPYFRAPGGVEGIADWVVTAHASTVWVLEEGLPTGQKIPAPEQLDFQSARSVDGVVLDTLYGTLSPKKTGNDPLEEVARLEAAAGSTRLVVAVDPVFRELLLFTPAHRKAVAIEPYTCANDAANLEANGTDAGWRVLPAGEVFRASVEYRLEPRNSSAS</sequence>